<feature type="region of interest" description="Disordered" evidence="1">
    <location>
        <begin position="1"/>
        <end position="88"/>
    </location>
</feature>
<sequence length="88" mass="9940">MAKEENKKQEQDIRHNLFVSPDEEVHSVIDVEHGEEVHPPTDAEGQGGQPHHPNVRAEKNLAKAQSGVKKQENPPAVNRKTNAYNEYH</sequence>
<organism evidence="2 3">
    <name type="scientific">Dictyobacter halimunensis</name>
    <dbReference type="NCBI Taxonomy" id="3026934"/>
    <lineage>
        <taxon>Bacteria</taxon>
        <taxon>Bacillati</taxon>
        <taxon>Chloroflexota</taxon>
        <taxon>Ktedonobacteria</taxon>
        <taxon>Ktedonobacterales</taxon>
        <taxon>Dictyobacteraceae</taxon>
        <taxon>Dictyobacter</taxon>
    </lineage>
</organism>
<evidence type="ECO:0000256" key="1">
    <source>
        <dbReference type="SAM" id="MobiDB-lite"/>
    </source>
</evidence>
<reference evidence="2 3" key="1">
    <citation type="submission" date="2023-02" db="EMBL/GenBank/DDBJ databases">
        <title>Dictyobacter halimunensis sp. nov., a new member of the class Ktedonobacteria from forest soil in a geothermal area.</title>
        <authorList>
            <person name="Rachmania M.K."/>
            <person name="Ningsih F."/>
            <person name="Sakai Y."/>
            <person name="Yabe S."/>
            <person name="Yokota A."/>
            <person name="Sjamsuridzal W."/>
        </authorList>
    </citation>
    <scope>NUCLEOTIDE SEQUENCE [LARGE SCALE GENOMIC DNA]</scope>
    <source>
        <strain evidence="2 3">S3.2.2.5</strain>
    </source>
</reference>
<dbReference type="RefSeq" id="WP_338246925.1">
    <property type="nucleotide sequence ID" value="NZ_BSRI01000001.1"/>
</dbReference>
<protein>
    <submittedName>
        <fullName evidence="2">Uncharacterized protein</fullName>
    </submittedName>
</protein>
<evidence type="ECO:0000313" key="3">
    <source>
        <dbReference type="Proteomes" id="UP001344906"/>
    </source>
</evidence>
<feature type="compositionally biased region" description="Basic and acidic residues" evidence="1">
    <location>
        <begin position="23"/>
        <end position="41"/>
    </location>
</feature>
<comment type="caution">
    <text evidence="2">The sequence shown here is derived from an EMBL/GenBank/DDBJ whole genome shotgun (WGS) entry which is preliminary data.</text>
</comment>
<accession>A0ABQ6FJL4</accession>
<feature type="compositionally biased region" description="Basic and acidic residues" evidence="1">
    <location>
        <begin position="1"/>
        <end position="15"/>
    </location>
</feature>
<proteinExistence type="predicted"/>
<evidence type="ECO:0000313" key="2">
    <source>
        <dbReference type="EMBL" id="GLV53369.1"/>
    </source>
</evidence>
<dbReference type="Proteomes" id="UP001344906">
    <property type="component" value="Unassembled WGS sequence"/>
</dbReference>
<dbReference type="EMBL" id="BSRI01000001">
    <property type="protein sequence ID" value="GLV53369.1"/>
    <property type="molecule type" value="Genomic_DNA"/>
</dbReference>
<feature type="compositionally biased region" description="Polar residues" evidence="1">
    <location>
        <begin position="79"/>
        <end position="88"/>
    </location>
</feature>
<keyword evidence="3" id="KW-1185">Reference proteome</keyword>
<name>A0ABQ6FJL4_9CHLR</name>
<gene>
    <name evidence="2" type="ORF">KDH_02240</name>
</gene>